<protein>
    <submittedName>
        <fullName evidence="2">Uncharacterized protein</fullName>
    </submittedName>
</protein>
<evidence type="ECO:0000313" key="3">
    <source>
        <dbReference type="Proteomes" id="UP000788993"/>
    </source>
</evidence>
<organism evidence="2 3">
    <name type="scientific">Ogataea polymorpha</name>
    <dbReference type="NCBI Taxonomy" id="460523"/>
    <lineage>
        <taxon>Eukaryota</taxon>
        <taxon>Fungi</taxon>
        <taxon>Dikarya</taxon>
        <taxon>Ascomycota</taxon>
        <taxon>Saccharomycotina</taxon>
        <taxon>Pichiomycetes</taxon>
        <taxon>Pichiales</taxon>
        <taxon>Pichiaceae</taxon>
        <taxon>Ogataea</taxon>
    </lineage>
</organism>
<dbReference type="AlphaFoldDB" id="A0A9P8SXZ9"/>
<reference evidence="2" key="2">
    <citation type="submission" date="2021-01" db="EMBL/GenBank/DDBJ databases">
        <authorList>
            <person name="Schikora-Tamarit M.A."/>
        </authorList>
    </citation>
    <scope>NUCLEOTIDE SEQUENCE</scope>
    <source>
        <strain evidence="2">NCAIM Y.01608</strain>
    </source>
</reference>
<sequence length="228" mass="24697">MPLSTSSSSSSPGKLSRIMSTTRYSLLAQTTILLLWSIKYLLELFFSVCSISSLYLWKYCKAVATFSTSGRICTSCLLTLLLGLNITAWHRASTVPSTISPVSSSSFKSGCGYLTDATSLSQLGSTRFCTPLGASDAVDRLADRPLSRLRLVASSEAVLGADLLLRSSVESDRSSSRRGSCASVSVGEPFELTDGGEITLWRLSFRDRSFFIGNGSSMCWKIIFQNTD</sequence>
<evidence type="ECO:0000256" key="1">
    <source>
        <dbReference type="SAM" id="Phobius"/>
    </source>
</evidence>
<keyword evidence="1" id="KW-0812">Transmembrane</keyword>
<feature type="transmembrane region" description="Helical" evidence="1">
    <location>
        <begin position="72"/>
        <end position="90"/>
    </location>
</feature>
<keyword evidence="1" id="KW-0472">Membrane</keyword>
<dbReference type="EMBL" id="JAEUBD010001540">
    <property type="protein sequence ID" value="KAH3659373.1"/>
    <property type="molecule type" value="Genomic_DNA"/>
</dbReference>
<dbReference type="Proteomes" id="UP000788993">
    <property type="component" value="Unassembled WGS sequence"/>
</dbReference>
<gene>
    <name evidence="2" type="ORF">OGATHE_006257</name>
</gene>
<proteinExistence type="predicted"/>
<evidence type="ECO:0000313" key="2">
    <source>
        <dbReference type="EMBL" id="KAH3659373.1"/>
    </source>
</evidence>
<reference evidence="2" key="1">
    <citation type="journal article" date="2021" name="Open Biol.">
        <title>Shared evolutionary footprints suggest mitochondrial oxidative damage underlies multiple complex I losses in fungi.</title>
        <authorList>
            <person name="Schikora-Tamarit M.A."/>
            <person name="Marcet-Houben M."/>
            <person name="Nosek J."/>
            <person name="Gabaldon T."/>
        </authorList>
    </citation>
    <scope>NUCLEOTIDE SEQUENCE</scope>
    <source>
        <strain evidence="2">NCAIM Y.01608</strain>
    </source>
</reference>
<keyword evidence="1" id="KW-1133">Transmembrane helix</keyword>
<accession>A0A9P8SXZ9</accession>
<keyword evidence="3" id="KW-1185">Reference proteome</keyword>
<comment type="caution">
    <text evidence="2">The sequence shown here is derived from an EMBL/GenBank/DDBJ whole genome shotgun (WGS) entry which is preliminary data.</text>
</comment>
<name>A0A9P8SXZ9_9ASCO</name>